<proteinExistence type="predicted"/>
<dbReference type="AlphaFoldDB" id="A0A0B7N9J2"/>
<accession>A0A0B7N9J2</accession>
<dbReference type="EMBL" id="LN726728">
    <property type="protein sequence ID" value="CEP11649.1"/>
    <property type="molecule type" value="Genomic_DNA"/>
</dbReference>
<dbReference type="Proteomes" id="UP000054107">
    <property type="component" value="Unassembled WGS sequence"/>
</dbReference>
<dbReference type="OrthoDB" id="2238020at2759"/>
<name>A0A0B7N9J2_9FUNG</name>
<evidence type="ECO:0000313" key="2">
    <source>
        <dbReference type="Proteomes" id="UP000054107"/>
    </source>
</evidence>
<keyword evidence="2" id="KW-1185">Reference proteome</keyword>
<reference evidence="1 2" key="1">
    <citation type="submission" date="2014-09" db="EMBL/GenBank/DDBJ databases">
        <authorList>
            <person name="Ellenberger Sabrina"/>
        </authorList>
    </citation>
    <scope>NUCLEOTIDE SEQUENCE [LARGE SCALE GENOMIC DNA]</scope>
    <source>
        <strain evidence="1 2">CBS 412.66</strain>
    </source>
</reference>
<organism evidence="1 2">
    <name type="scientific">Parasitella parasitica</name>
    <dbReference type="NCBI Taxonomy" id="35722"/>
    <lineage>
        <taxon>Eukaryota</taxon>
        <taxon>Fungi</taxon>
        <taxon>Fungi incertae sedis</taxon>
        <taxon>Mucoromycota</taxon>
        <taxon>Mucoromycotina</taxon>
        <taxon>Mucoromycetes</taxon>
        <taxon>Mucorales</taxon>
        <taxon>Mucorineae</taxon>
        <taxon>Mucoraceae</taxon>
        <taxon>Parasitella</taxon>
    </lineage>
</organism>
<gene>
    <name evidence="1" type="primary">PARPA_05529.1 scaffold 18616</name>
</gene>
<evidence type="ECO:0000313" key="1">
    <source>
        <dbReference type="EMBL" id="CEP11649.1"/>
    </source>
</evidence>
<protein>
    <submittedName>
        <fullName evidence="1">Uncharacterized protein</fullName>
    </submittedName>
</protein>
<sequence length="134" mass="14255">MNSAISFHGSGSDTYQINSSSGNGNVISPAAHYIFGAGNYMTYHPDQYYPNACLFCGLPNGAKKEAISTPTSTSQEIIVATAAPTMQFHSAGTNGKSEPVQCIGLWLCQFIPPIGILTVKNERSTKLGQLDHSI</sequence>